<organism evidence="2 3">
    <name type="scientific">Galerina marginata (strain CBS 339.88)</name>
    <dbReference type="NCBI Taxonomy" id="685588"/>
    <lineage>
        <taxon>Eukaryota</taxon>
        <taxon>Fungi</taxon>
        <taxon>Dikarya</taxon>
        <taxon>Basidiomycota</taxon>
        <taxon>Agaricomycotina</taxon>
        <taxon>Agaricomycetes</taxon>
        <taxon>Agaricomycetidae</taxon>
        <taxon>Agaricales</taxon>
        <taxon>Agaricineae</taxon>
        <taxon>Strophariaceae</taxon>
        <taxon>Galerina</taxon>
    </lineage>
</organism>
<feature type="transmembrane region" description="Helical" evidence="1">
    <location>
        <begin position="52"/>
        <end position="73"/>
    </location>
</feature>
<reference evidence="3" key="1">
    <citation type="journal article" date="2014" name="Proc. Natl. Acad. Sci. U.S.A.">
        <title>Extensive sampling of basidiomycete genomes demonstrates inadequacy of the white-rot/brown-rot paradigm for wood decay fungi.</title>
        <authorList>
            <person name="Riley R."/>
            <person name="Salamov A.A."/>
            <person name="Brown D.W."/>
            <person name="Nagy L.G."/>
            <person name="Floudas D."/>
            <person name="Held B.W."/>
            <person name="Levasseur A."/>
            <person name="Lombard V."/>
            <person name="Morin E."/>
            <person name="Otillar R."/>
            <person name="Lindquist E.A."/>
            <person name="Sun H."/>
            <person name="LaButti K.M."/>
            <person name="Schmutz J."/>
            <person name="Jabbour D."/>
            <person name="Luo H."/>
            <person name="Baker S.E."/>
            <person name="Pisabarro A.G."/>
            <person name="Walton J.D."/>
            <person name="Blanchette R.A."/>
            <person name="Henrissat B."/>
            <person name="Martin F."/>
            <person name="Cullen D."/>
            <person name="Hibbett D.S."/>
            <person name="Grigoriev I.V."/>
        </authorList>
    </citation>
    <scope>NUCLEOTIDE SEQUENCE [LARGE SCALE GENOMIC DNA]</scope>
    <source>
        <strain evidence="3">CBS 339.88</strain>
    </source>
</reference>
<dbReference type="AlphaFoldDB" id="A0A067TDK3"/>
<accession>A0A067TDK3</accession>
<dbReference type="EMBL" id="KL142371">
    <property type="protein sequence ID" value="KDR81251.1"/>
    <property type="molecule type" value="Genomic_DNA"/>
</dbReference>
<evidence type="ECO:0000313" key="3">
    <source>
        <dbReference type="Proteomes" id="UP000027222"/>
    </source>
</evidence>
<evidence type="ECO:0000313" key="2">
    <source>
        <dbReference type="EMBL" id="KDR81251.1"/>
    </source>
</evidence>
<protein>
    <submittedName>
        <fullName evidence="2">Uncharacterized protein</fullName>
    </submittedName>
</protein>
<keyword evidence="1" id="KW-1133">Transmembrane helix</keyword>
<feature type="transmembrane region" description="Helical" evidence="1">
    <location>
        <begin position="15"/>
        <end position="40"/>
    </location>
</feature>
<dbReference type="HOGENOM" id="CLU_1343345_0_0_1"/>
<feature type="transmembrane region" description="Helical" evidence="1">
    <location>
        <begin position="119"/>
        <end position="145"/>
    </location>
</feature>
<sequence length="204" mass="22234">MSLVEFQTPTTHENLIATIVSAVNYGIVLFLSFACVRTLSKSTKYTVKKRRFFYFYIIAMLFFSTFALGLDIYSSPRRQFADFEPPALSDFSPGPPPPTGVEGFAGSIANEFSLGGVSFFQLCFLPIVIGLADSVMGNISALLFISLRVKFIVISPLSIIYRVVAGIDVTTTLNITDVIGDGVIEDIHFVSGHGVSTHRSENGV</sequence>
<keyword evidence="3" id="KW-1185">Reference proteome</keyword>
<keyword evidence="1" id="KW-0812">Transmembrane</keyword>
<keyword evidence="1" id="KW-0472">Membrane</keyword>
<gene>
    <name evidence="2" type="ORF">GALMADRAFT_208048</name>
</gene>
<name>A0A067TDK3_GALM3</name>
<proteinExistence type="predicted"/>
<evidence type="ECO:0000256" key="1">
    <source>
        <dbReference type="SAM" id="Phobius"/>
    </source>
</evidence>
<dbReference type="Proteomes" id="UP000027222">
    <property type="component" value="Unassembled WGS sequence"/>
</dbReference>